<dbReference type="Proteomes" id="UP001301731">
    <property type="component" value="Chromosome"/>
</dbReference>
<evidence type="ECO:0000259" key="1">
    <source>
        <dbReference type="PROSITE" id="PS51736"/>
    </source>
</evidence>
<dbReference type="PROSITE" id="PS51736">
    <property type="entry name" value="RECOMBINASES_3"/>
    <property type="match status" value="1"/>
</dbReference>
<dbReference type="InterPro" id="IPR050639">
    <property type="entry name" value="SSR_resolvase"/>
</dbReference>
<dbReference type="CDD" id="cd00338">
    <property type="entry name" value="Ser_Recombinase"/>
    <property type="match status" value="1"/>
</dbReference>
<dbReference type="Pfam" id="PF07508">
    <property type="entry name" value="Recombinase"/>
    <property type="match status" value="1"/>
</dbReference>
<evidence type="ECO:0000259" key="2">
    <source>
        <dbReference type="PROSITE" id="PS51737"/>
    </source>
</evidence>
<protein>
    <submittedName>
        <fullName evidence="3">Recombinase family protein</fullName>
    </submittedName>
</protein>
<organism evidence="3 4">
    <name type="scientific">Streptomyces solicathayae</name>
    <dbReference type="NCBI Taxonomy" id="3081768"/>
    <lineage>
        <taxon>Bacteria</taxon>
        <taxon>Bacillati</taxon>
        <taxon>Actinomycetota</taxon>
        <taxon>Actinomycetes</taxon>
        <taxon>Kitasatosporales</taxon>
        <taxon>Streptomycetaceae</taxon>
        <taxon>Streptomyces</taxon>
    </lineage>
</organism>
<keyword evidence="4" id="KW-1185">Reference proteome</keyword>
<dbReference type="Pfam" id="PF00239">
    <property type="entry name" value="Resolvase"/>
    <property type="match status" value="1"/>
</dbReference>
<dbReference type="Gene3D" id="3.90.1750.20">
    <property type="entry name" value="Putative Large Serine Recombinase, Chain B, Domain 2"/>
    <property type="match status" value="1"/>
</dbReference>
<dbReference type="InterPro" id="IPR006119">
    <property type="entry name" value="Resolv_N"/>
</dbReference>
<dbReference type="SMART" id="SM00857">
    <property type="entry name" value="Resolvase"/>
    <property type="match status" value="1"/>
</dbReference>
<reference evidence="3 4" key="1">
    <citation type="submission" date="2023-10" db="EMBL/GenBank/DDBJ databases">
        <title>The genome sequence of Streptomyces sp. HUAS YS2.</title>
        <authorList>
            <person name="Mo P."/>
        </authorList>
    </citation>
    <scope>NUCLEOTIDE SEQUENCE [LARGE SCALE GENOMIC DNA]</scope>
    <source>
        <strain evidence="3 4">HUAS YS2</strain>
    </source>
</reference>
<dbReference type="InterPro" id="IPR036162">
    <property type="entry name" value="Resolvase-like_N_sf"/>
</dbReference>
<dbReference type="SUPFAM" id="SSF53041">
    <property type="entry name" value="Resolvase-like"/>
    <property type="match status" value="1"/>
</dbReference>
<feature type="domain" description="Recombinase" evidence="2">
    <location>
        <begin position="176"/>
        <end position="291"/>
    </location>
</feature>
<feature type="domain" description="Resolvase/invertase-type recombinase catalytic" evidence="1">
    <location>
        <begin position="13"/>
        <end position="168"/>
    </location>
</feature>
<dbReference type="PANTHER" id="PTHR30461:SF23">
    <property type="entry name" value="DNA RECOMBINASE-RELATED"/>
    <property type="match status" value="1"/>
</dbReference>
<name>A0ABZ0M599_9ACTN</name>
<evidence type="ECO:0000313" key="4">
    <source>
        <dbReference type="Proteomes" id="UP001301731"/>
    </source>
</evidence>
<dbReference type="InterPro" id="IPR038109">
    <property type="entry name" value="DNA_bind_recomb_sf"/>
</dbReference>
<dbReference type="InterPro" id="IPR011109">
    <property type="entry name" value="DNA_bind_recombinase_dom"/>
</dbReference>
<dbReference type="Gene3D" id="3.40.50.1390">
    <property type="entry name" value="Resolvase, N-terminal catalytic domain"/>
    <property type="match status" value="1"/>
</dbReference>
<dbReference type="PANTHER" id="PTHR30461">
    <property type="entry name" value="DNA-INVERTASE FROM LAMBDOID PROPHAGE"/>
    <property type="match status" value="1"/>
</dbReference>
<accession>A0ABZ0M599</accession>
<evidence type="ECO:0000313" key="3">
    <source>
        <dbReference type="EMBL" id="WOX26791.1"/>
    </source>
</evidence>
<dbReference type="PROSITE" id="PS51737">
    <property type="entry name" value="RECOMBINASE_DNA_BIND"/>
    <property type="match status" value="1"/>
</dbReference>
<dbReference type="EMBL" id="CP137573">
    <property type="protein sequence ID" value="WOX26791.1"/>
    <property type="molecule type" value="Genomic_DNA"/>
</dbReference>
<sequence>MGKATTSRRQALRAIIYARLSPTPRGEESKGGNLTQQVELSQSLCDRKGWSVVATIVEKDTSASTKRGTKRSAEWERVKALVEDGKADAIVSRHYDRMYRTPWDLEDLVDLAEATGVTLAAAQAQGVLDLSTPSGRLAARIGAVVARNETEMRVERQVLGHQRRRESGRPFWSTRPFGFERDGRHREAEAEALRQAYRDVLAGVTLWSIAKDWNTRGLLSPHGKEWCSSNLRSVLLKPRNAGIQTYSQWVEKPDGKRVRRTEETGAGNWEAIVSEGIFRALVRYLSDPERNTGGGGKRKALLSGVVRCSKCQAVVTQGWSKKNAAGERYRIYTCSGGRCITCPADPLDSFVVRKVIDRAEEWNAAPATDAADEERETELLAEETAASERRTALAEMFAAGDIDASTLRTGIGRCDADLTKIRAELADLASQRVRVDLGDVEYLWEDLDYEDPDRIDYVRTVVMQVCERVELMPRGRGVRSFKGEHCRITFRNP</sequence>
<proteinExistence type="predicted"/>
<gene>
    <name evidence="3" type="ORF">R2D22_28960</name>
</gene>
<dbReference type="RefSeq" id="WP_318110049.1">
    <property type="nucleotide sequence ID" value="NZ_CP137573.1"/>
</dbReference>